<proteinExistence type="predicted"/>
<reference evidence="2 3" key="1">
    <citation type="submission" date="2016-10" db="EMBL/GenBank/DDBJ databases">
        <authorList>
            <person name="de Groot N.N."/>
        </authorList>
    </citation>
    <scope>NUCLEOTIDE SEQUENCE [LARGE SCALE GENOMIC DNA]</scope>
    <source>
        <strain evidence="2 3">CGMCC 4.3143</strain>
    </source>
</reference>
<gene>
    <name evidence="2" type="ORF">SAMN05216377_13011</name>
</gene>
<protein>
    <submittedName>
        <fullName evidence="2">Uncharacterized protein</fullName>
    </submittedName>
</protein>
<dbReference type="AlphaFoldDB" id="A0A1G8E1A6"/>
<sequence>MTAGGQVGTFVPTTPTEGPADPRPSALATDPGGRRA</sequence>
<evidence type="ECO:0000313" key="3">
    <source>
        <dbReference type="Proteomes" id="UP000198967"/>
    </source>
</evidence>
<dbReference type="Proteomes" id="UP000198967">
    <property type="component" value="Unassembled WGS sequence"/>
</dbReference>
<feature type="region of interest" description="Disordered" evidence="1">
    <location>
        <begin position="1"/>
        <end position="36"/>
    </location>
</feature>
<dbReference type="EMBL" id="FNBE01000030">
    <property type="protein sequence ID" value="SDH63645.1"/>
    <property type="molecule type" value="Genomic_DNA"/>
</dbReference>
<keyword evidence="3" id="KW-1185">Reference proteome</keyword>
<name>A0A1G8E1A6_PSEOR</name>
<evidence type="ECO:0000256" key="1">
    <source>
        <dbReference type="SAM" id="MobiDB-lite"/>
    </source>
</evidence>
<accession>A0A1G8E1A6</accession>
<evidence type="ECO:0000313" key="2">
    <source>
        <dbReference type="EMBL" id="SDH63645.1"/>
    </source>
</evidence>
<organism evidence="2 3">
    <name type="scientific">Pseudonocardia oroxyli</name>
    <dbReference type="NCBI Taxonomy" id="366584"/>
    <lineage>
        <taxon>Bacteria</taxon>
        <taxon>Bacillati</taxon>
        <taxon>Actinomycetota</taxon>
        <taxon>Actinomycetes</taxon>
        <taxon>Pseudonocardiales</taxon>
        <taxon>Pseudonocardiaceae</taxon>
        <taxon>Pseudonocardia</taxon>
    </lineage>
</organism>